<dbReference type="EMBL" id="LSSK01001009">
    <property type="protein sequence ID" value="OMH81034.1"/>
    <property type="molecule type" value="Genomic_DNA"/>
</dbReference>
<keyword evidence="7 9" id="KW-0560">Oxidoreductase</keyword>
<dbReference type="GO" id="GO:0003863">
    <property type="term" value="F:branched-chain 2-oxo acid dehydrogenase activity"/>
    <property type="evidence" value="ECO:0007669"/>
    <property type="project" value="UniProtKB-EC"/>
</dbReference>
<evidence type="ECO:0000256" key="1">
    <source>
        <dbReference type="ARBA" id="ARBA00001964"/>
    </source>
</evidence>
<evidence type="ECO:0000256" key="4">
    <source>
        <dbReference type="ARBA" id="ARBA00022723"/>
    </source>
</evidence>
<gene>
    <name evidence="11" type="ORF">AX774_g5518</name>
</gene>
<keyword evidence="12" id="KW-1185">Reference proteome</keyword>
<evidence type="ECO:0000256" key="7">
    <source>
        <dbReference type="ARBA" id="ARBA00023002"/>
    </source>
</evidence>
<protein>
    <recommendedName>
        <fullName evidence="9">2-oxoisovalerate dehydrogenase subunit alpha</fullName>
        <ecNumber evidence="9">1.2.4.4</ecNumber>
    </recommendedName>
    <alternativeName>
        <fullName evidence="9">Branched-chain alpha-keto acid dehydrogenase E1 component alpha chain</fullName>
    </alternativeName>
</protein>
<comment type="similarity">
    <text evidence="3 9">Belongs to the BCKDHA family.</text>
</comment>
<name>A0A1R1PJ75_ZANCU</name>
<dbReference type="GO" id="GO:0046872">
    <property type="term" value="F:metal ion binding"/>
    <property type="evidence" value="ECO:0007669"/>
    <property type="project" value="UniProtKB-KW"/>
</dbReference>
<keyword evidence="4" id="KW-0479">Metal-binding</keyword>
<evidence type="ECO:0000256" key="3">
    <source>
        <dbReference type="ARBA" id="ARBA00008646"/>
    </source>
</evidence>
<reference evidence="12" key="1">
    <citation type="submission" date="2017-01" db="EMBL/GenBank/DDBJ databases">
        <authorList>
            <person name="Wang Y."/>
            <person name="White M."/>
            <person name="Kvist S."/>
            <person name="Moncalvo J.-M."/>
        </authorList>
    </citation>
    <scope>NUCLEOTIDE SEQUENCE [LARGE SCALE GENOMIC DNA]</scope>
    <source>
        <strain evidence="12">COL-18-3</strain>
    </source>
</reference>
<keyword evidence="6" id="KW-0630">Potassium</keyword>
<dbReference type="InterPro" id="IPR029061">
    <property type="entry name" value="THDP-binding"/>
</dbReference>
<dbReference type="Proteomes" id="UP000188320">
    <property type="component" value="Unassembled WGS sequence"/>
</dbReference>
<dbReference type="SUPFAM" id="SSF52518">
    <property type="entry name" value="Thiamin diphosphate-binding fold (THDP-binding)"/>
    <property type="match status" value="1"/>
</dbReference>
<dbReference type="InterPro" id="IPR001017">
    <property type="entry name" value="DH_E1"/>
</dbReference>
<comment type="cofactor">
    <cofactor evidence="1 9">
        <name>thiamine diphosphate</name>
        <dbReference type="ChEBI" id="CHEBI:58937"/>
    </cofactor>
</comment>
<evidence type="ECO:0000256" key="5">
    <source>
        <dbReference type="ARBA" id="ARBA00022946"/>
    </source>
</evidence>
<sequence length="433" mass="48747">MFSTVTRAQPKFVCAKMATRITGSLFGSVYVTGLQKFKNTFATKSFGDAPRTDKLTLATASGTMSMYSVMDANGVINNKENEPTVSKEDAVSMYKNMLAINHLDQVLYEAQRQGRISFYMTSHGEEALVSTALALDPNDYVYTQYRELGVFLQRGYTIDDVMNQCFSNKYDPAKGRQMPVHYGSKKLKLMTVSSPLATQIPQAAGTGYALKREGNGNVVMCYFGDGAASEGDFHAALNMAATLSCPTIFFCRNNGYAISTPSTEQYKGDGIVSRGAGYGIASIRVDGNDLWALYNATKAARDYASTQNKPVLIEAMTYRVGHHSTSDDSTSYRPKKEAEDWTRKDNPITRYRRWLEDKGWWNNELDNQERVALRRAVLESLSRAEKCKKPNINYMFTDVYDELTQNLKEEIAEMQQLVNKYPDYYKINEHSRE</sequence>
<comment type="catalytic activity">
    <reaction evidence="9">
        <text>N(6)-[(R)-lipoyl]-L-lysyl-[protein] + 3-methyl-2-oxobutanoate + H(+) = N(6)-[(R)-S(8)-2-methylpropanoyldihydrolipoyl]-L-lysyl-[protein] + CO2</text>
        <dbReference type="Rhea" id="RHEA:13457"/>
        <dbReference type="Rhea" id="RHEA-COMP:10474"/>
        <dbReference type="Rhea" id="RHEA-COMP:10497"/>
        <dbReference type="ChEBI" id="CHEBI:11851"/>
        <dbReference type="ChEBI" id="CHEBI:15378"/>
        <dbReference type="ChEBI" id="CHEBI:16526"/>
        <dbReference type="ChEBI" id="CHEBI:83099"/>
        <dbReference type="ChEBI" id="CHEBI:83142"/>
        <dbReference type="EC" id="1.2.4.4"/>
    </reaction>
</comment>
<dbReference type="AlphaFoldDB" id="A0A1R1PJ75"/>
<dbReference type="GO" id="GO:0009083">
    <property type="term" value="P:branched-chain amino acid catabolic process"/>
    <property type="evidence" value="ECO:0007669"/>
    <property type="project" value="TreeGrafter"/>
</dbReference>
<proteinExistence type="inferred from homology"/>
<evidence type="ECO:0000313" key="12">
    <source>
        <dbReference type="Proteomes" id="UP000188320"/>
    </source>
</evidence>
<dbReference type="GO" id="GO:0005759">
    <property type="term" value="C:mitochondrial matrix"/>
    <property type="evidence" value="ECO:0007669"/>
    <property type="project" value="UniProtKB-SubCell"/>
</dbReference>
<keyword evidence="9" id="KW-0786">Thiamine pyrophosphate</keyword>
<evidence type="ECO:0000313" key="11">
    <source>
        <dbReference type="EMBL" id="OMH81034.1"/>
    </source>
</evidence>
<evidence type="ECO:0000256" key="2">
    <source>
        <dbReference type="ARBA" id="ARBA00004305"/>
    </source>
</evidence>
<dbReference type="CDD" id="cd02000">
    <property type="entry name" value="TPP_E1_PDC_ADC_BCADC"/>
    <property type="match status" value="1"/>
</dbReference>
<evidence type="ECO:0000256" key="9">
    <source>
        <dbReference type="RuleBase" id="RU365014"/>
    </source>
</evidence>
<comment type="caution">
    <text evidence="11">The sequence shown here is derived from an EMBL/GenBank/DDBJ whole genome shotgun (WGS) entry which is preliminary data.</text>
</comment>
<accession>A0A1R1PJ75</accession>
<dbReference type="PANTHER" id="PTHR43380">
    <property type="entry name" value="2-OXOISOVALERATE DEHYDROGENASE SUBUNIT ALPHA, MITOCHONDRIAL"/>
    <property type="match status" value="1"/>
</dbReference>
<dbReference type="FunFam" id="3.40.50.970:FF:000015">
    <property type="entry name" value="2-oxoisovalerate dehydrogenase subunit alpha"/>
    <property type="match status" value="1"/>
</dbReference>
<comment type="subcellular location">
    <subcellularLocation>
        <location evidence="2">Mitochondrion matrix</location>
    </subcellularLocation>
</comment>
<keyword evidence="5" id="KW-0809">Transit peptide</keyword>
<organism evidence="11 12">
    <name type="scientific">Zancudomyces culisetae</name>
    <name type="common">Gut fungus</name>
    <name type="synonym">Smittium culisetae</name>
    <dbReference type="NCBI Taxonomy" id="1213189"/>
    <lineage>
        <taxon>Eukaryota</taxon>
        <taxon>Fungi</taxon>
        <taxon>Fungi incertae sedis</taxon>
        <taxon>Zoopagomycota</taxon>
        <taxon>Kickxellomycotina</taxon>
        <taxon>Harpellomycetes</taxon>
        <taxon>Harpellales</taxon>
        <taxon>Legeriomycetaceae</taxon>
        <taxon>Zancudomyces</taxon>
    </lineage>
</organism>
<keyword evidence="8" id="KW-0496">Mitochondrion</keyword>
<feature type="domain" description="Dehydrogenase E1 component" evidence="10">
    <location>
        <begin position="95"/>
        <end position="392"/>
    </location>
</feature>
<evidence type="ECO:0000259" key="10">
    <source>
        <dbReference type="Pfam" id="PF00676"/>
    </source>
</evidence>
<dbReference type="OrthoDB" id="3845at2759"/>
<dbReference type="EC" id="1.2.4.4" evidence="9"/>
<dbReference type="PANTHER" id="PTHR43380:SF1">
    <property type="entry name" value="2-OXOISOVALERATE DEHYDROGENASE SUBUNIT ALPHA, MITOCHONDRIAL"/>
    <property type="match status" value="1"/>
</dbReference>
<dbReference type="InterPro" id="IPR050771">
    <property type="entry name" value="Alpha-ketoacid_DH_E1_comp"/>
</dbReference>
<evidence type="ECO:0000256" key="8">
    <source>
        <dbReference type="ARBA" id="ARBA00023128"/>
    </source>
</evidence>
<evidence type="ECO:0000256" key="6">
    <source>
        <dbReference type="ARBA" id="ARBA00022958"/>
    </source>
</evidence>
<dbReference type="Gene3D" id="3.40.50.970">
    <property type="match status" value="1"/>
</dbReference>
<dbReference type="Pfam" id="PF00676">
    <property type="entry name" value="E1_dh"/>
    <property type="match status" value="1"/>
</dbReference>
<comment type="function">
    <text evidence="9">The branched-chain alpha-keto dehydrogenase complex catalyzes the overall conversion of alpha-keto acids to acyl-CoA and CO(2). It contains multiple copies of three enzymatic components: branched-chain alpha-keto acid decarboxylase (E1), lipoamide acyltransferase (E2) and lipoamide dehydrogenase (E3).</text>
</comment>